<dbReference type="Pfam" id="PF05699">
    <property type="entry name" value="Dimer_Tnp_hAT"/>
    <property type="match status" value="1"/>
</dbReference>
<reference evidence="2 3" key="1">
    <citation type="journal article" date="2014" name="Genome Biol. Evol.">
        <title>Comparative genomics and transcriptomics analyses reveal divergent lifestyle features of nematode endoparasitic fungus Hirsutella minnesotensis.</title>
        <authorList>
            <person name="Lai Y."/>
            <person name="Liu K."/>
            <person name="Zhang X."/>
            <person name="Zhang X."/>
            <person name="Li K."/>
            <person name="Wang N."/>
            <person name="Shu C."/>
            <person name="Wu Y."/>
            <person name="Wang C."/>
            <person name="Bushley K.E."/>
            <person name="Xiang M."/>
            <person name="Liu X."/>
        </authorList>
    </citation>
    <scope>NUCLEOTIDE SEQUENCE [LARGE SCALE GENOMIC DNA]</scope>
    <source>
        <strain evidence="2 3">3608</strain>
    </source>
</reference>
<proteinExistence type="predicted"/>
<keyword evidence="3" id="KW-1185">Reference proteome</keyword>
<dbReference type="InterPro" id="IPR012337">
    <property type="entry name" value="RNaseH-like_sf"/>
</dbReference>
<dbReference type="EMBL" id="KQ030521">
    <property type="protein sequence ID" value="KJZ74900.1"/>
    <property type="molecule type" value="Genomic_DNA"/>
</dbReference>
<evidence type="ECO:0000313" key="2">
    <source>
        <dbReference type="EMBL" id="KJZ74900.1"/>
    </source>
</evidence>
<gene>
    <name evidence="2" type="ORF">HIM_05631</name>
</gene>
<feature type="domain" description="HAT C-terminal dimerisation" evidence="1">
    <location>
        <begin position="1"/>
        <end position="38"/>
    </location>
</feature>
<protein>
    <recommendedName>
        <fullName evidence="1">HAT C-terminal dimerisation domain-containing protein</fullName>
    </recommendedName>
</protein>
<dbReference type="AlphaFoldDB" id="A0A0F7ZP53"/>
<sequence length="214" mass="24136">MSVDPERTFSVTKLTLTSQRQSLSPEVTEEIQCLRNWLIHGAINVGEVVSLGNEMKDFDEEGASLDDPDAYAIHEVIDIKEMDKYRKFGPFGKLSRNWPYIRQASTAIKERSALGTRATPHFYLELASSQHLKVVLEGDEVKPRSNSETAKTTLSRVLEVLGRMGGEIEELKNRVSEQSDTIRKLSATVYKQSTIIQGQEDLIRNLDSLDSYDT</sequence>
<accession>A0A0F7ZP53</accession>
<evidence type="ECO:0000313" key="3">
    <source>
        <dbReference type="Proteomes" id="UP000054481"/>
    </source>
</evidence>
<dbReference type="GO" id="GO:0046983">
    <property type="term" value="F:protein dimerization activity"/>
    <property type="evidence" value="ECO:0007669"/>
    <property type="project" value="InterPro"/>
</dbReference>
<dbReference type="InterPro" id="IPR008906">
    <property type="entry name" value="HATC_C_dom"/>
</dbReference>
<dbReference type="Proteomes" id="UP000054481">
    <property type="component" value="Unassembled WGS sequence"/>
</dbReference>
<organism evidence="2 3">
    <name type="scientific">Hirsutella minnesotensis 3608</name>
    <dbReference type="NCBI Taxonomy" id="1043627"/>
    <lineage>
        <taxon>Eukaryota</taxon>
        <taxon>Fungi</taxon>
        <taxon>Dikarya</taxon>
        <taxon>Ascomycota</taxon>
        <taxon>Pezizomycotina</taxon>
        <taxon>Sordariomycetes</taxon>
        <taxon>Hypocreomycetidae</taxon>
        <taxon>Hypocreales</taxon>
        <taxon>Ophiocordycipitaceae</taxon>
        <taxon>Hirsutella</taxon>
    </lineage>
</organism>
<evidence type="ECO:0000259" key="1">
    <source>
        <dbReference type="Pfam" id="PF05699"/>
    </source>
</evidence>
<dbReference type="SUPFAM" id="SSF53098">
    <property type="entry name" value="Ribonuclease H-like"/>
    <property type="match status" value="1"/>
</dbReference>
<name>A0A0F7ZP53_9HYPO</name>
<dbReference type="OrthoDB" id="5022027at2759"/>